<name>A0A8B9AML6_PHODC</name>
<dbReference type="InterPro" id="IPR001638">
    <property type="entry name" value="Solute-binding_3/MltF_N"/>
</dbReference>
<evidence type="ECO:0000313" key="20">
    <source>
        <dbReference type="RefSeq" id="XP_038987991.1"/>
    </source>
</evidence>
<dbReference type="SMART" id="SM00079">
    <property type="entry name" value="PBPe"/>
    <property type="match status" value="1"/>
</dbReference>
<protein>
    <recommendedName>
        <fullName evidence="13">Glutamate receptor</fullName>
    </recommendedName>
</protein>
<dbReference type="GO" id="GO:0015276">
    <property type="term" value="F:ligand-gated monoatomic ion channel activity"/>
    <property type="evidence" value="ECO:0007669"/>
    <property type="project" value="InterPro"/>
</dbReference>
<dbReference type="AlphaFoldDB" id="A0A8B9AML6"/>
<evidence type="ECO:0000259" key="17">
    <source>
        <dbReference type="SMART" id="SM00062"/>
    </source>
</evidence>
<feature type="transmembrane region" description="Helical" evidence="15">
    <location>
        <begin position="613"/>
        <end position="636"/>
    </location>
</feature>
<evidence type="ECO:0000256" key="15">
    <source>
        <dbReference type="SAM" id="Phobius"/>
    </source>
</evidence>
<evidence type="ECO:0000256" key="6">
    <source>
        <dbReference type="ARBA" id="ARBA00022989"/>
    </source>
</evidence>
<evidence type="ECO:0000256" key="10">
    <source>
        <dbReference type="ARBA" id="ARBA00023180"/>
    </source>
</evidence>
<dbReference type="GO" id="GO:0016020">
    <property type="term" value="C:membrane"/>
    <property type="evidence" value="ECO:0007669"/>
    <property type="project" value="UniProtKB-SubCell"/>
</dbReference>
<dbReference type="CDD" id="cd13686">
    <property type="entry name" value="GluR_Plant"/>
    <property type="match status" value="1"/>
</dbReference>
<evidence type="ECO:0000256" key="5">
    <source>
        <dbReference type="ARBA" id="ARBA00022729"/>
    </source>
</evidence>
<evidence type="ECO:0000256" key="3">
    <source>
        <dbReference type="ARBA" id="ARBA00022448"/>
    </source>
</evidence>
<dbReference type="InterPro" id="IPR015683">
    <property type="entry name" value="Ionotropic_Glu_rcpt"/>
</dbReference>
<feature type="compositionally biased region" description="Polar residues" evidence="14">
    <location>
        <begin position="844"/>
        <end position="857"/>
    </location>
</feature>
<proteinExistence type="inferred from homology"/>
<keyword evidence="11 13" id="KW-1071">Ligand-gated ion channel</keyword>
<dbReference type="PIRSF" id="PIRSF037090">
    <property type="entry name" value="Iontro_Glu-like_rcpt_pln"/>
    <property type="match status" value="1"/>
</dbReference>
<dbReference type="GeneID" id="103717212"/>
<comment type="similarity">
    <text evidence="2 13">Belongs to the glutamate-gated ion channel (TC 1.A.10.1) family.</text>
</comment>
<evidence type="ECO:0000256" key="4">
    <source>
        <dbReference type="ARBA" id="ARBA00022692"/>
    </source>
</evidence>
<feature type="domain" description="Solute-binding protein family 3/N-terminal" evidence="17">
    <location>
        <begin position="431"/>
        <end position="761"/>
    </location>
</feature>
<dbReference type="OrthoDB" id="784038at2759"/>
<evidence type="ECO:0000256" key="13">
    <source>
        <dbReference type="PIRNR" id="PIRNR037090"/>
    </source>
</evidence>
<keyword evidence="8 13" id="KW-0472">Membrane</keyword>
<feature type="transmembrane region" description="Helical" evidence="15">
    <location>
        <begin position="780"/>
        <end position="800"/>
    </location>
</feature>
<dbReference type="Gene3D" id="1.10.287.70">
    <property type="match status" value="1"/>
</dbReference>
<dbReference type="PANTHER" id="PTHR18966">
    <property type="entry name" value="IONOTROPIC GLUTAMATE RECEPTOR"/>
    <property type="match status" value="1"/>
</dbReference>
<dbReference type="Pfam" id="PF00060">
    <property type="entry name" value="Lig_chan"/>
    <property type="match status" value="1"/>
</dbReference>
<keyword evidence="6 15" id="KW-1133">Transmembrane helix</keyword>
<evidence type="ECO:0000256" key="12">
    <source>
        <dbReference type="ARBA" id="ARBA00023303"/>
    </source>
</evidence>
<dbReference type="InterPro" id="IPR017103">
    <property type="entry name" value="Iontropic_Glu_rcpt_pln"/>
</dbReference>
<organism evidence="19 20">
    <name type="scientific">Phoenix dactylifera</name>
    <name type="common">Date palm</name>
    <dbReference type="NCBI Taxonomy" id="42345"/>
    <lineage>
        <taxon>Eukaryota</taxon>
        <taxon>Viridiplantae</taxon>
        <taxon>Streptophyta</taxon>
        <taxon>Embryophyta</taxon>
        <taxon>Tracheophyta</taxon>
        <taxon>Spermatophyta</taxon>
        <taxon>Magnoliopsida</taxon>
        <taxon>Liliopsida</taxon>
        <taxon>Arecaceae</taxon>
        <taxon>Coryphoideae</taxon>
        <taxon>Phoeniceae</taxon>
        <taxon>Phoenix</taxon>
    </lineage>
</organism>
<dbReference type="InterPro" id="IPR001828">
    <property type="entry name" value="ANF_lig-bd_rcpt"/>
</dbReference>
<feature type="domain" description="Ionotropic glutamate receptor C-terminal" evidence="18">
    <location>
        <begin position="433"/>
        <end position="760"/>
    </location>
</feature>
<dbReference type="Gene3D" id="3.40.50.2300">
    <property type="match status" value="2"/>
</dbReference>
<dbReference type="Proteomes" id="UP000228380">
    <property type="component" value="Chromosome 11"/>
</dbReference>
<dbReference type="SUPFAM" id="SSF53850">
    <property type="entry name" value="Periplasmic binding protein-like II"/>
    <property type="match status" value="1"/>
</dbReference>
<feature type="chain" id="PRO_5034336364" description="Glutamate receptor" evidence="16">
    <location>
        <begin position="25"/>
        <end position="857"/>
    </location>
</feature>
<evidence type="ECO:0000313" key="19">
    <source>
        <dbReference type="Proteomes" id="UP000228380"/>
    </source>
</evidence>
<feature type="transmembrane region" description="Helical" evidence="15">
    <location>
        <begin position="549"/>
        <end position="571"/>
    </location>
</feature>
<reference evidence="20" key="2">
    <citation type="submission" date="2025-08" db="UniProtKB">
        <authorList>
            <consortium name="RefSeq"/>
        </authorList>
    </citation>
    <scope>IDENTIFICATION</scope>
    <source>
        <tissue evidence="20">Young leaves</tissue>
    </source>
</reference>
<keyword evidence="10" id="KW-0325">Glycoprotein</keyword>
<dbReference type="SMART" id="SM00062">
    <property type="entry name" value="PBPb"/>
    <property type="match status" value="1"/>
</dbReference>
<keyword evidence="7 13" id="KW-0406">Ion transport</keyword>
<evidence type="ECO:0000256" key="2">
    <source>
        <dbReference type="ARBA" id="ARBA00008685"/>
    </source>
</evidence>
<keyword evidence="12 13" id="KW-0407">Ion channel</keyword>
<comment type="function">
    <text evidence="13">Glutamate-gated receptor that probably acts as non-selective cation channel.</text>
</comment>
<dbReference type="InterPro" id="IPR028082">
    <property type="entry name" value="Peripla_BP_I"/>
</dbReference>
<evidence type="ECO:0000256" key="9">
    <source>
        <dbReference type="ARBA" id="ARBA00023170"/>
    </source>
</evidence>
<evidence type="ECO:0000256" key="11">
    <source>
        <dbReference type="ARBA" id="ARBA00023286"/>
    </source>
</evidence>
<evidence type="ECO:0000256" key="14">
    <source>
        <dbReference type="SAM" id="MobiDB-lite"/>
    </source>
</evidence>
<gene>
    <name evidence="20" type="primary">LOC103717212</name>
</gene>
<feature type="signal peptide" evidence="16">
    <location>
        <begin position="1"/>
        <end position="24"/>
    </location>
</feature>
<keyword evidence="9 13" id="KW-0675">Receptor</keyword>
<dbReference type="FunFam" id="3.40.190.10:FF:000054">
    <property type="entry name" value="Glutamate receptor"/>
    <property type="match status" value="1"/>
</dbReference>
<sequence>MSRSPASLRFLLCYSSLFFDGAVAIHLGVIVNTNSPVGREQKIAIETAAHHFNASTTALFLDVCESNSTDPVQGNANARSLIGRGAEAVIATGTWPEVVTVADIGYKAGIPVLSLATTSPSTLPPRPFPVRMSYPASVQLRCLAGVVKSYNWRRFIVIYEEDDYGSIGAMASQLSHALGVGSEVIDSIAFPPVDTFSDPTASVREELKRIRRHLSKVYIILRSSPSLAVHLFEEAKELGMMAKGHVWIANDDITTLLDSTLAPSFISSYMQGVVGIKTYFNETSDRYQDFSAEFRRRFKAEYGSKGETYFEPGKFALRAYDAVHAIAQAAVETESRGSSTLLEGIISSKFMGLSGLISFRSDGALTEGKGYSAFRVVNVVGKSYRELGFWLEGFGLYIEEGEMVRRGPPVDIFSLVYWPGGPERVPSGWGKLKIGVPARPVFDQFVKVEYDEGKKVIKEVTGFCIDIFNETLKRLKNDLEYEFFSFDGTYDNLVNQIPLKKYDAVVGDITILAHRSMNVTFTEPFLTSGLAMLVPVRPNRTPWMLTKPFTMQVWLLIIATLIYTGIIVWYLEHNVNPEFYGPWWTQLGATFWLILSTIFFAQGRLYSYYTKIVVGVWLIAVLILTSSFTANLSSILTAEKLEPMVADSKVGCDGASFAVKYLHDVLGYKENKIEKISKGEDYIEAFESRKITAAFLEVPNLRVFLSRHGNYTVHGETHRLGGFGFAFSKGSPIAEDFSQAILALTEDGTLKKLENKWFSVSLSNCPTPDKDRKRDSLSLASFWALFLLTGGTSTVVFLIFEARSIIHRAGVSLRERFNMIWKRGGPGLERAAPDSSDQEKDATSADQQTIQLLDSAP</sequence>
<evidence type="ECO:0000256" key="8">
    <source>
        <dbReference type="ARBA" id="ARBA00023136"/>
    </source>
</evidence>
<dbReference type="Pfam" id="PF01094">
    <property type="entry name" value="ANF_receptor"/>
    <property type="match status" value="1"/>
</dbReference>
<dbReference type="FunFam" id="1.10.287.70:FF:000172">
    <property type="entry name" value="Glutamate receptor"/>
    <property type="match status" value="1"/>
</dbReference>
<evidence type="ECO:0000256" key="7">
    <source>
        <dbReference type="ARBA" id="ARBA00023065"/>
    </source>
</evidence>
<evidence type="ECO:0000256" key="1">
    <source>
        <dbReference type="ARBA" id="ARBA00004141"/>
    </source>
</evidence>
<dbReference type="KEGG" id="pda:103717212"/>
<dbReference type="Gene3D" id="3.40.190.10">
    <property type="entry name" value="Periplasmic binding protein-like II"/>
    <property type="match status" value="2"/>
</dbReference>
<dbReference type="RefSeq" id="XP_038987991.1">
    <property type="nucleotide sequence ID" value="XM_039132063.1"/>
</dbReference>
<feature type="region of interest" description="Disordered" evidence="14">
    <location>
        <begin position="826"/>
        <end position="857"/>
    </location>
</feature>
<accession>A0A8B9AML6</accession>
<reference evidence="19" key="1">
    <citation type="journal article" date="2019" name="Nat. Commun.">
        <title>Genome-wide association mapping of date palm fruit traits.</title>
        <authorList>
            <person name="Hazzouri K.M."/>
            <person name="Gros-Balthazard M."/>
            <person name="Flowers J.M."/>
            <person name="Copetti D."/>
            <person name="Lemansour A."/>
            <person name="Lebrun M."/>
            <person name="Masmoudi K."/>
            <person name="Ferrand S."/>
            <person name="Dhar M.I."/>
            <person name="Fresquez Z.A."/>
            <person name="Rosas U."/>
            <person name="Zhang J."/>
            <person name="Talag J."/>
            <person name="Lee S."/>
            <person name="Kudrna D."/>
            <person name="Powell R.F."/>
            <person name="Leitch I.J."/>
            <person name="Krueger R.R."/>
            <person name="Wing R.A."/>
            <person name="Amiri K.M.A."/>
            <person name="Purugganan M.D."/>
        </authorList>
    </citation>
    <scope>NUCLEOTIDE SEQUENCE [LARGE SCALE GENOMIC DNA]</scope>
    <source>
        <strain evidence="19">cv. Khalas</strain>
    </source>
</reference>
<evidence type="ECO:0000259" key="18">
    <source>
        <dbReference type="SMART" id="SM00079"/>
    </source>
</evidence>
<dbReference type="InterPro" id="IPR001320">
    <property type="entry name" value="Iontro_rcpt_C"/>
</dbReference>
<dbReference type="FunFam" id="3.40.50.2300:FF:000188">
    <property type="entry name" value="Glutamate receptor"/>
    <property type="match status" value="1"/>
</dbReference>
<keyword evidence="19" id="KW-1185">Reference proteome</keyword>
<keyword evidence="5 16" id="KW-0732">Signal</keyword>
<feature type="transmembrane region" description="Helical" evidence="15">
    <location>
        <begin position="583"/>
        <end position="601"/>
    </location>
</feature>
<dbReference type="SUPFAM" id="SSF53822">
    <property type="entry name" value="Periplasmic binding protein-like I"/>
    <property type="match status" value="1"/>
</dbReference>
<evidence type="ECO:0000256" key="16">
    <source>
        <dbReference type="SAM" id="SignalP"/>
    </source>
</evidence>
<keyword evidence="3 13" id="KW-0813">Transport</keyword>
<keyword evidence="4 15" id="KW-0812">Transmembrane</keyword>
<comment type="subcellular location">
    <subcellularLocation>
        <location evidence="1">Membrane</location>
        <topology evidence="1">Multi-pass membrane protein</topology>
    </subcellularLocation>
</comment>